<gene>
    <name evidence="2" type="ORF">FCL54_18940</name>
</gene>
<keyword evidence="2" id="KW-0808">Transferase</keyword>
<proteinExistence type="predicted"/>
<feature type="domain" description="Methyltransferase type 11" evidence="1">
    <location>
        <begin position="31"/>
        <end position="122"/>
    </location>
</feature>
<dbReference type="CDD" id="cd02440">
    <property type="entry name" value="AdoMet_MTases"/>
    <property type="match status" value="1"/>
</dbReference>
<dbReference type="InterPro" id="IPR029063">
    <property type="entry name" value="SAM-dependent_MTases_sf"/>
</dbReference>
<keyword evidence="3" id="KW-1185">Reference proteome</keyword>
<evidence type="ECO:0000259" key="1">
    <source>
        <dbReference type="Pfam" id="PF08241"/>
    </source>
</evidence>
<dbReference type="EMBL" id="SWLG01000017">
    <property type="protein sequence ID" value="TLS35761.1"/>
    <property type="molecule type" value="Genomic_DNA"/>
</dbReference>
<organism evidence="2 3">
    <name type="scientific">Exobacillus caeni</name>
    <dbReference type="NCBI Taxonomy" id="2574798"/>
    <lineage>
        <taxon>Bacteria</taxon>
        <taxon>Bacillati</taxon>
        <taxon>Bacillota</taxon>
        <taxon>Bacilli</taxon>
        <taxon>Bacillales</taxon>
        <taxon>Guptibacillaceae</taxon>
        <taxon>Exobacillus</taxon>
    </lineage>
</organism>
<protein>
    <submittedName>
        <fullName evidence="2">Class I SAM-dependent methyltransferase</fullName>
    </submittedName>
</protein>
<dbReference type="GO" id="GO:0032259">
    <property type="term" value="P:methylation"/>
    <property type="evidence" value="ECO:0007669"/>
    <property type="project" value="UniProtKB-KW"/>
</dbReference>
<reference evidence="2 3" key="1">
    <citation type="submission" date="2019-04" db="EMBL/GenBank/DDBJ databases">
        <title>Bacillus caeni sp. nov., a bacterium isolated from mangrove sediment.</title>
        <authorList>
            <person name="Huang H."/>
            <person name="Mo K."/>
            <person name="Hu Y."/>
        </authorList>
    </citation>
    <scope>NUCLEOTIDE SEQUENCE [LARGE SCALE GENOMIC DNA]</scope>
    <source>
        <strain evidence="2 3">HB172195</strain>
    </source>
</reference>
<dbReference type="OrthoDB" id="8385759at2"/>
<dbReference type="SUPFAM" id="SSF53335">
    <property type="entry name" value="S-adenosyl-L-methionine-dependent methyltransferases"/>
    <property type="match status" value="1"/>
</dbReference>
<dbReference type="Proteomes" id="UP000308230">
    <property type="component" value="Unassembled WGS sequence"/>
</dbReference>
<dbReference type="GO" id="GO:0008757">
    <property type="term" value="F:S-adenosylmethionine-dependent methyltransferase activity"/>
    <property type="evidence" value="ECO:0007669"/>
    <property type="project" value="InterPro"/>
</dbReference>
<keyword evidence="2" id="KW-0489">Methyltransferase</keyword>
<sequence length="221" mass="24355">MKNPAARLRPLNGLFGDIKGKRVVNLMGSHGSKAVALSLLGAQATVIDFSEENASYARDLAEKANTSIRYIVSDVLNLTDDSLWESFDYVLMELGILHYFMDLAPLFDVIKKLLSPGGRLVLHDFHPISTKLITSKGKKHKVDGNYFNPSLSAANVAYSKHLSTEATDEHEVLLRKWTLGEIITAIAEENLVIKKLSEEPNIKVHDIGIPKTFTVVAEKGA</sequence>
<dbReference type="AlphaFoldDB" id="A0A5R9EY35"/>
<dbReference type="Pfam" id="PF08241">
    <property type="entry name" value="Methyltransf_11"/>
    <property type="match status" value="1"/>
</dbReference>
<comment type="caution">
    <text evidence="2">The sequence shown here is derived from an EMBL/GenBank/DDBJ whole genome shotgun (WGS) entry which is preliminary data.</text>
</comment>
<evidence type="ECO:0000313" key="2">
    <source>
        <dbReference type="EMBL" id="TLS35761.1"/>
    </source>
</evidence>
<dbReference type="Gene3D" id="3.40.50.150">
    <property type="entry name" value="Vaccinia Virus protein VP39"/>
    <property type="match status" value="1"/>
</dbReference>
<dbReference type="InterPro" id="IPR013216">
    <property type="entry name" value="Methyltransf_11"/>
</dbReference>
<accession>A0A5R9EY35</accession>
<name>A0A5R9EY35_9BACL</name>
<evidence type="ECO:0000313" key="3">
    <source>
        <dbReference type="Proteomes" id="UP000308230"/>
    </source>
</evidence>